<dbReference type="InterPro" id="IPR041685">
    <property type="entry name" value="AAA_GajA/Old/RecF-like"/>
</dbReference>
<dbReference type="InterPro" id="IPR027417">
    <property type="entry name" value="P-loop_NTPase"/>
</dbReference>
<dbReference type="Gene3D" id="3.40.50.300">
    <property type="entry name" value="P-loop containing nucleotide triphosphate hydrolases"/>
    <property type="match status" value="1"/>
</dbReference>
<feature type="domain" description="Endonuclease GajA/Old nuclease/RecF-like AAA" evidence="1">
    <location>
        <begin position="1"/>
        <end position="63"/>
    </location>
</feature>
<organism evidence="2">
    <name type="scientific">invertebrate metagenome</name>
    <dbReference type="NCBI Taxonomy" id="1711999"/>
    <lineage>
        <taxon>unclassified sequences</taxon>
        <taxon>metagenomes</taxon>
        <taxon>organismal metagenomes</taxon>
    </lineage>
</organism>
<protein>
    <recommendedName>
        <fullName evidence="1">Endonuclease GajA/Old nuclease/RecF-like AAA domain-containing protein</fullName>
    </recommendedName>
</protein>
<sequence length="279" mass="31667">MKLTSITLDGFKGIKDKATLPIAPITLLFGANSTGKSTILHGLLYLFEVLAHHNVDPEYSELTGKKLWLGGFRNLVFGKSLSHSITMGASLDFTDDNNPLDDYLTEAEHRLIEQSLQCYPESPVDRWSFQLTIAYSTQDDCPYIQQFDCFANGEHFCRFEKKSGSPSPEITYFSMIDNWSVPEEINDLNDFLITEQWQPLGLEKQPHALPDFNQRLNFSYAPIPWENISADHPVAIRTYCEASLSQATLAPLKQLSKRLKQILHIGPLRVIPDQHLRPD</sequence>
<evidence type="ECO:0000313" key="2">
    <source>
        <dbReference type="EMBL" id="PJE78568.1"/>
    </source>
</evidence>
<comment type="caution">
    <text evidence="2">The sequence shown here is derived from an EMBL/GenBank/DDBJ whole genome shotgun (WGS) entry which is preliminary data.</text>
</comment>
<dbReference type="Pfam" id="PF13175">
    <property type="entry name" value="AAA_15"/>
    <property type="match status" value="1"/>
</dbReference>
<dbReference type="SUPFAM" id="SSF52540">
    <property type="entry name" value="P-loop containing nucleoside triphosphate hydrolases"/>
    <property type="match status" value="1"/>
</dbReference>
<accession>A0A2H9T5S9</accession>
<dbReference type="AlphaFoldDB" id="A0A2H9T5S9"/>
<proteinExistence type="predicted"/>
<reference evidence="2" key="1">
    <citation type="journal article" date="2017" name="Appl. Environ. Microbiol.">
        <title>Molecular characterization of an Endozoicomonas-like organism causing infection in king scallop Pecten maximus L.</title>
        <authorList>
            <person name="Cano I."/>
            <person name="van Aerle R."/>
            <person name="Ross S."/>
            <person name="Verner-Jeffreys D.W."/>
            <person name="Paley R.K."/>
            <person name="Rimmer G."/>
            <person name="Ryder D."/>
            <person name="Hooper P."/>
            <person name="Stone D."/>
            <person name="Feist S.W."/>
        </authorList>
    </citation>
    <scope>NUCLEOTIDE SEQUENCE</scope>
</reference>
<gene>
    <name evidence="2" type="ORF">CI610_02498</name>
</gene>
<evidence type="ECO:0000259" key="1">
    <source>
        <dbReference type="Pfam" id="PF13175"/>
    </source>
</evidence>
<dbReference type="EMBL" id="NSIT01000158">
    <property type="protein sequence ID" value="PJE78568.1"/>
    <property type="molecule type" value="Genomic_DNA"/>
</dbReference>
<name>A0A2H9T5S9_9ZZZZ</name>